<dbReference type="EMBL" id="CACRYJ010000006">
    <property type="protein sequence ID" value="VZO35220.1"/>
    <property type="molecule type" value="Genomic_DNA"/>
</dbReference>
<comment type="caution">
    <text evidence="1">The sequence shown here is derived from an EMBL/GenBank/DDBJ whole genome shotgun (WGS) entry which is preliminary data.</text>
</comment>
<name>A0A7M4DEA6_9MICO</name>
<proteinExistence type="predicted"/>
<protein>
    <submittedName>
        <fullName evidence="1">Polyketide cyclase / dehydrase and lipid transport</fullName>
    </submittedName>
</protein>
<organism evidence="1 2">
    <name type="scientific">Occultella aeris</name>
    <dbReference type="NCBI Taxonomy" id="2761496"/>
    <lineage>
        <taxon>Bacteria</taxon>
        <taxon>Bacillati</taxon>
        <taxon>Actinomycetota</taxon>
        <taxon>Actinomycetes</taxon>
        <taxon>Micrococcales</taxon>
        <taxon>Ruaniaceae</taxon>
        <taxon>Occultella</taxon>
    </lineage>
</organism>
<dbReference type="AlphaFoldDB" id="A0A7M4DEA6"/>
<dbReference type="InterPro" id="IPR023393">
    <property type="entry name" value="START-like_dom_sf"/>
</dbReference>
<dbReference type="Pfam" id="PF10604">
    <property type="entry name" value="Polyketide_cyc2"/>
    <property type="match status" value="1"/>
</dbReference>
<dbReference type="Gene3D" id="3.30.530.20">
    <property type="match status" value="1"/>
</dbReference>
<reference evidence="1 2" key="1">
    <citation type="submission" date="2019-11" db="EMBL/GenBank/DDBJ databases">
        <authorList>
            <person name="Criscuolo A."/>
        </authorList>
    </citation>
    <scope>NUCLEOTIDE SEQUENCE [LARGE SCALE GENOMIC DNA]</scope>
    <source>
        <strain evidence="1">CIP111667</strain>
    </source>
</reference>
<dbReference type="RefSeq" id="WP_156739004.1">
    <property type="nucleotide sequence ID" value="NZ_CACRYJ010000006.1"/>
</dbReference>
<dbReference type="Proteomes" id="UP000419743">
    <property type="component" value="Unassembled WGS sequence"/>
</dbReference>
<gene>
    <name evidence="1" type="ORF">HALOF300_00446</name>
</gene>
<accession>A0A7M4DEA6</accession>
<dbReference type="SUPFAM" id="SSF55961">
    <property type="entry name" value="Bet v1-like"/>
    <property type="match status" value="1"/>
</dbReference>
<sequence length="144" mass="15441">MTTAIDTRVLIRTARDRVWDVLTDFSRAHEWMAEATDMRQDDATLAVGSVLRFRAQNSDRTSTVEALEPGRMIALASDGPGVHAVYTYTLTDVDGGTEVRLVADVGTSGPMRLLGPVIRGSIAKADGGQLVALARLLTTNDTPA</sequence>
<evidence type="ECO:0000313" key="2">
    <source>
        <dbReference type="Proteomes" id="UP000419743"/>
    </source>
</evidence>
<evidence type="ECO:0000313" key="1">
    <source>
        <dbReference type="EMBL" id="VZO35220.1"/>
    </source>
</evidence>
<keyword evidence="2" id="KW-1185">Reference proteome</keyword>
<dbReference type="InterPro" id="IPR019587">
    <property type="entry name" value="Polyketide_cyclase/dehydratase"/>
</dbReference>